<dbReference type="InterPro" id="IPR013691">
    <property type="entry name" value="MeTrfase_14"/>
</dbReference>
<dbReference type="EMBL" id="LJZX01000050">
    <property type="protein sequence ID" value="PKQ75068.1"/>
    <property type="molecule type" value="Genomic_DNA"/>
</dbReference>
<dbReference type="Gene3D" id="3.40.50.150">
    <property type="entry name" value="Vaccinia Virus protein VP39"/>
    <property type="match status" value="1"/>
</dbReference>
<evidence type="ECO:0000313" key="4">
    <source>
        <dbReference type="Proteomes" id="UP000233526"/>
    </source>
</evidence>
<dbReference type="AlphaFoldDB" id="A0A2N3IT75"/>
<dbReference type="Gene3D" id="3.40.50.720">
    <property type="entry name" value="NAD(P)-binding Rossmann-like Domain"/>
    <property type="match status" value="1"/>
</dbReference>
<dbReference type="PANTHER" id="PTHR43861">
    <property type="entry name" value="TRANS-ACONITATE 2-METHYLTRANSFERASE-RELATED"/>
    <property type="match status" value="1"/>
</dbReference>
<dbReference type="GO" id="GO:0008168">
    <property type="term" value="F:methyltransferase activity"/>
    <property type="evidence" value="ECO:0007669"/>
    <property type="project" value="UniProtKB-KW"/>
</dbReference>
<accession>A0A2N3IT75</accession>
<evidence type="ECO:0000259" key="1">
    <source>
        <dbReference type="Pfam" id="PF08421"/>
    </source>
</evidence>
<dbReference type="SUPFAM" id="SSF53335">
    <property type="entry name" value="S-adenosyl-L-methionine-dependent methyltransferases"/>
    <property type="match status" value="1"/>
</dbReference>
<dbReference type="Pfam" id="PF08421">
    <property type="entry name" value="Methyltransf_13"/>
    <property type="match status" value="1"/>
</dbReference>
<feature type="domain" description="C-methyltransferase" evidence="2">
    <location>
        <begin position="244"/>
        <end position="402"/>
    </location>
</feature>
<proteinExistence type="predicted"/>
<comment type="caution">
    <text evidence="3">The sequence shown here is derived from an EMBL/GenBank/DDBJ whole genome shotgun (WGS) entry which is preliminary data.</text>
</comment>
<keyword evidence="3" id="KW-0489">Methyltransferase</keyword>
<dbReference type="InterPro" id="IPR029063">
    <property type="entry name" value="SAM-dependent_MTases_sf"/>
</dbReference>
<keyword evidence="3" id="KW-0808">Transferase</keyword>
<sequence>MKCRHCGTSLVHGFLDLGFAPPSNAYLCADALSRPEVTLPLRLRVCDRCWLVQTEDFTSADQLFCPDYAYFSSTSTSWLAHADQYCARMMNELSLTPMNHVVEIAANDGYLLKNFVAAGIPCLGVEPTAATATAAESLGIPIIREFFSTKLAEQMCQCGQGADLLIGNNVLAHVPDINDFCGGLKHLLNPGGTLTLEFPHLLQLLLQVQFDTVYHEHFSYLSLQTVQLILASVGLQVFNVELLPTHGGSLRVFACHADEQRPVTTAVVECLRQESMAGLHQLSIYQNFQTLVDRVKNSLLSFLLIQRRVGKTVAAYGAAAKGNTLLNYAGVRPDLLPYVCDAACSKQGRFMPGSHIPILPPEVLMANPPDFVLILPWNLADEISRQLAPLRAAGTRFVVAVPRLEIL</sequence>
<dbReference type="GO" id="GO:0032259">
    <property type="term" value="P:methylation"/>
    <property type="evidence" value="ECO:0007669"/>
    <property type="project" value="UniProtKB-KW"/>
</dbReference>
<protein>
    <submittedName>
        <fullName evidence="3">SAM-dependent methyltransferase</fullName>
    </submittedName>
</protein>
<dbReference type="Pfam" id="PF08484">
    <property type="entry name" value="Methyltransf_14"/>
    <property type="match status" value="1"/>
</dbReference>
<name>A0A2N3IT75_AERSO</name>
<feature type="domain" description="Methyltransferase putative zinc binding" evidence="1">
    <location>
        <begin position="3"/>
        <end position="64"/>
    </location>
</feature>
<reference evidence="3 4" key="1">
    <citation type="journal article" date="2017" name="Front. Microbiol.">
        <title>Strong Genomic and Phenotypic Heterogeneity in the Aeromonas sobria Species Complex.</title>
        <authorList>
            <person name="Gauthier J."/>
            <person name="Vincent A.T."/>
            <person name="Charette S.J."/>
            <person name="Derome N."/>
        </authorList>
    </citation>
    <scope>NUCLEOTIDE SEQUENCE [LARGE SCALE GENOMIC DNA]</scope>
    <source>
        <strain evidence="3 4">JF2635</strain>
    </source>
</reference>
<evidence type="ECO:0000259" key="2">
    <source>
        <dbReference type="Pfam" id="PF08484"/>
    </source>
</evidence>
<organism evidence="3 4">
    <name type="scientific">Aeromonas sobria</name>
    <dbReference type="NCBI Taxonomy" id="646"/>
    <lineage>
        <taxon>Bacteria</taxon>
        <taxon>Pseudomonadati</taxon>
        <taxon>Pseudomonadota</taxon>
        <taxon>Gammaproteobacteria</taxon>
        <taxon>Aeromonadales</taxon>
        <taxon>Aeromonadaceae</taxon>
        <taxon>Aeromonas</taxon>
    </lineage>
</organism>
<dbReference type="InterPro" id="IPR013630">
    <property type="entry name" value="Methyltransf_Zn-bd_dom_put"/>
</dbReference>
<dbReference type="Pfam" id="PF13489">
    <property type="entry name" value="Methyltransf_23"/>
    <property type="match status" value="1"/>
</dbReference>
<dbReference type="InterPro" id="IPR038576">
    <property type="entry name" value="Methyltransf_Zn-bd_dom_put_sf"/>
</dbReference>
<dbReference type="Gene3D" id="6.20.50.110">
    <property type="entry name" value="Methyltransferase, zinc-binding domain"/>
    <property type="match status" value="1"/>
</dbReference>
<dbReference type="RefSeq" id="WP_101319640.1">
    <property type="nucleotide sequence ID" value="NZ_CAWNSS010000050.1"/>
</dbReference>
<dbReference type="PANTHER" id="PTHR43861:SF5">
    <property type="entry name" value="BLL5978 PROTEIN"/>
    <property type="match status" value="1"/>
</dbReference>
<dbReference type="Proteomes" id="UP000233526">
    <property type="component" value="Unassembled WGS sequence"/>
</dbReference>
<gene>
    <name evidence="3" type="ORF">AOX56_20310</name>
</gene>
<dbReference type="Gene3D" id="6.10.250.3100">
    <property type="match status" value="1"/>
</dbReference>
<evidence type="ECO:0000313" key="3">
    <source>
        <dbReference type="EMBL" id="PKQ75068.1"/>
    </source>
</evidence>